<evidence type="ECO:0000259" key="1">
    <source>
        <dbReference type="PROSITE" id="PS51831"/>
    </source>
</evidence>
<dbReference type="PANTHER" id="PTHR43155:SF2">
    <property type="entry name" value="CYCLIC DI-GMP PHOSPHODIESTERASE PA4108"/>
    <property type="match status" value="1"/>
</dbReference>
<feature type="domain" description="HD" evidence="1">
    <location>
        <begin position="129"/>
        <end position="253"/>
    </location>
</feature>
<feature type="domain" description="HD-GYP" evidence="2">
    <location>
        <begin position="107"/>
        <end position="304"/>
    </location>
</feature>
<dbReference type="Pfam" id="PF13487">
    <property type="entry name" value="HD_5"/>
    <property type="match status" value="1"/>
</dbReference>
<dbReference type="RefSeq" id="WP_153725606.1">
    <property type="nucleotide sequence ID" value="NZ_CP045875.1"/>
</dbReference>
<dbReference type="InterPro" id="IPR003607">
    <property type="entry name" value="HD/PDEase_dom"/>
</dbReference>
<dbReference type="InterPro" id="IPR037522">
    <property type="entry name" value="HD_GYP_dom"/>
</dbReference>
<dbReference type="InterPro" id="IPR006674">
    <property type="entry name" value="HD_domain"/>
</dbReference>
<evidence type="ECO:0000313" key="4">
    <source>
        <dbReference type="Proteomes" id="UP000366051"/>
    </source>
</evidence>
<name>A0A5Q2N7F8_9FIRM</name>
<dbReference type="PANTHER" id="PTHR43155">
    <property type="entry name" value="CYCLIC DI-GMP PHOSPHODIESTERASE PA4108-RELATED"/>
    <property type="match status" value="1"/>
</dbReference>
<accession>A0A5Q2N7F8</accession>
<dbReference type="EMBL" id="CP045875">
    <property type="protein sequence ID" value="QGG48425.1"/>
    <property type="molecule type" value="Genomic_DNA"/>
</dbReference>
<dbReference type="Gene3D" id="1.10.3210.10">
    <property type="entry name" value="Hypothetical protein af1432"/>
    <property type="match status" value="1"/>
</dbReference>
<protein>
    <submittedName>
        <fullName evidence="3">HD-GYP domain-containing protein</fullName>
    </submittedName>
</protein>
<proteinExistence type="predicted"/>
<dbReference type="PROSITE" id="PS51831">
    <property type="entry name" value="HD"/>
    <property type="match status" value="1"/>
</dbReference>
<dbReference type="OrthoDB" id="9804747at2"/>
<dbReference type="SMART" id="SM00471">
    <property type="entry name" value="HDc"/>
    <property type="match status" value="1"/>
</dbReference>
<evidence type="ECO:0000313" key="3">
    <source>
        <dbReference type="EMBL" id="QGG48425.1"/>
    </source>
</evidence>
<dbReference type="Proteomes" id="UP000366051">
    <property type="component" value="Chromosome"/>
</dbReference>
<dbReference type="PROSITE" id="PS51832">
    <property type="entry name" value="HD_GYP"/>
    <property type="match status" value="1"/>
</dbReference>
<gene>
    <name evidence="3" type="ORF">FTV88_2327</name>
</gene>
<dbReference type="AlphaFoldDB" id="A0A5Q2N7F8"/>
<sequence>MRKISMEQLTPGMILARTLYSSDGKILLGAGITVSASFIERLKKLGIPAVFIKDQLTDDLPIPQVIRESVRNATIKTVRDTFFRVQLLGEKGIDGREIKKAVSHLIDEIIANRHILIHMSDIRAYDDYTFGHSVNVAVLATLTGLALGYNELKLRDLACGALLHDIGKMFVPIEILNKPGSLTDDEYKEIQKHSYYGFDVIRKKREDFSSLSAHVAFQHHERFDGTGYPRGLHGNDIHEFARIVAVADMFDALVADRVYRKGFLPYQAHEILMAATSQHLDPSITQVFLQNIAIYPIGSVVQLNTGAVGIVVDVNKLFQTRPVVRLIFSDEGKQLVEATEIDLTRHPTMFIHKLLTENETNLLLSCPKEEQSL</sequence>
<organism evidence="3 4">
    <name type="scientific">Heliorestis convoluta</name>
    <dbReference type="NCBI Taxonomy" id="356322"/>
    <lineage>
        <taxon>Bacteria</taxon>
        <taxon>Bacillati</taxon>
        <taxon>Bacillota</taxon>
        <taxon>Clostridia</taxon>
        <taxon>Eubacteriales</taxon>
        <taxon>Heliobacteriaceae</taxon>
        <taxon>Heliorestis</taxon>
    </lineage>
</organism>
<dbReference type="SUPFAM" id="SSF109604">
    <property type="entry name" value="HD-domain/PDEase-like"/>
    <property type="match status" value="1"/>
</dbReference>
<evidence type="ECO:0000259" key="2">
    <source>
        <dbReference type="PROSITE" id="PS51832"/>
    </source>
</evidence>
<dbReference type="KEGG" id="hcv:FTV88_2327"/>
<dbReference type="CDD" id="cd00077">
    <property type="entry name" value="HDc"/>
    <property type="match status" value="1"/>
</dbReference>
<reference evidence="4" key="1">
    <citation type="submission" date="2019-11" db="EMBL/GenBank/DDBJ databases">
        <title>Genome sequence of Heliorestis convoluta strain HH, an alkaliphilic and minimalistic phototrophic bacterium from a soda lake in Egypt.</title>
        <authorList>
            <person name="Dewey E.D."/>
            <person name="Stokes L.M."/>
            <person name="Burchell B.M."/>
            <person name="Shaffer K.N."/>
            <person name="Huntington A.M."/>
            <person name="Baker J.M."/>
            <person name="Nadendla S."/>
            <person name="Giglio M.G."/>
            <person name="Touchman J.W."/>
            <person name="Blankenship R.E."/>
            <person name="Madigan M.T."/>
            <person name="Sattley W.M."/>
        </authorList>
    </citation>
    <scope>NUCLEOTIDE SEQUENCE [LARGE SCALE GENOMIC DNA]</scope>
    <source>
        <strain evidence="4">HH</strain>
    </source>
</reference>
<keyword evidence="4" id="KW-1185">Reference proteome</keyword>